<reference evidence="1 2" key="1">
    <citation type="submission" date="2022-04" db="EMBL/GenBank/DDBJ databases">
        <title>Genome sequence of C. roseum typestrain.</title>
        <authorList>
            <person name="Poehlein A."/>
            <person name="Schoch T."/>
            <person name="Duerre P."/>
            <person name="Daniel R."/>
        </authorList>
    </citation>
    <scope>NUCLEOTIDE SEQUENCE [LARGE SCALE GENOMIC DNA]</scope>
    <source>
        <strain evidence="1 2">DSM 7320</strain>
    </source>
</reference>
<evidence type="ECO:0000313" key="2">
    <source>
        <dbReference type="Proteomes" id="UP000190951"/>
    </source>
</evidence>
<proteinExistence type="predicted"/>
<dbReference type="AlphaFoldDB" id="A0A1S8LBA7"/>
<evidence type="ECO:0000313" key="1">
    <source>
        <dbReference type="EMBL" id="URZ11959.1"/>
    </source>
</evidence>
<protein>
    <submittedName>
        <fullName evidence="1">Uncharacterized protein</fullName>
    </submittedName>
</protein>
<keyword evidence="2" id="KW-1185">Reference proteome</keyword>
<name>A0A1S8LBA7_9CLOT</name>
<dbReference type="KEGG" id="crw:CROST_026760"/>
<dbReference type="Proteomes" id="UP000190951">
    <property type="component" value="Chromosome"/>
</dbReference>
<gene>
    <name evidence="1" type="ORF">CROST_026760</name>
</gene>
<accession>A0A1S8LBA7</accession>
<dbReference type="EMBL" id="CP096983">
    <property type="protein sequence ID" value="URZ11959.1"/>
    <property type="molecule type" value="Genomic_DNA"/>
</dbReference>
<dbReference type="RefSeq" id="WP_077832989.1">
    <property type="nucleotide sequence ID" value="NZ_CP096983.1"/>
</dbReference>
<sequence length="365" mass="40530">MAFNKVCRKLLVSFSVIFLITGSSIFARPMRAANLSLEDTKIAGNANTKITPNAAGDSIEVTANSQKLKKGYYSSVIYKVISANWSNSGEFSFNIKNKSKDAILMNFVSQLQDGTKIAVSDNGFVMMKQDGSNLVKRVRTAYGEFEVPKGFSGKVYIPLENLQVDGNVKDKTKYELTNVASWALVATMQENESKDFEINSVGLLGKSGDIYEDGKTDFELSGDSDVQIPVLGESISLYKATAPKLDTKNIKYSIENPVDGIKITNEGRLIINKRVKPQNISILVLINNNLAEIKRVRLYNSWTLSVKGKSLPDPSKVPSLMTGFYKFILSGYTMNTIRILFVVIFAAFGGLFMFWRKRFAEDNES</sequence>
<dbReference type="STRING" id="84029.CROST_13410"/>
<organism evidence="1 2">
    <name type="scientific">Clostridium felsineum</name>
    <dbReference type="NCBI Taxonomy" id="36839"/>
    <lineage>
        <taxon>Bacteria</taxon>
        <taxon>Bacillati</taxon>
        <taxon>Bacillota</taxon>
        <taxon>Clostridia</taxon>
        <taxon>Eubacteriales</taxon>
        <taxon>Clostridiaceae</taxon>
        <taxon>Clostridium</taxon>
    </lineage>
</organism>